<evidence type="ECO:0008006" key="5">
    <source>
        <dbReference type="Google" id="ProtNLM"/>
    </source>
</evidence>
<feature type="region of interest" description="Disordered" evidence="1">
    <location>
        <begin position="1"/>
        <end position="22"/>
    </location>
</feature>
<dbReference type="RefSeq" id="WP_192768125.1">
    <property type="nucleotide sequence ID" value="NZ_JADBEB010000001.1"/>
</dbReference>
<evidence type="ECO:0000313" key="4">
    <source>
        <dbReference type="Proteomes" id="UP000649753"/>
    </source>
</evidence>
<keyword evidence="4" id="KW-1185">Reference proteome</keyword>
<evidence type="ECO:0000256" key="1">
    <source>
        <dbReference type="SAM" id="MobiDB-lite"/>
    </source>
</evidence>
<evidence type="ECO:0000313" key="3">
    <source>
        <dbReference type="EMBL" id="MBE1488469.1"/>
    </source>
</evidence>
<dbReference type="AlphaFoldDB" id="A0A927M5P7"/>
<comment type="caution">
    <text evidence="3">The sequence shown here is derived from an EMBL/GenBank/DDBJ whole genome shotgun (WGS) entry which is preliminary data.</text>
</comment>
<accession>A0A927M5P7</accession>
<gene>
    <name evidence="3" type="ORF">H4W31_004107</name>
</gene>
<name>A0A927M5P7_9ACTN</name>
<feature type="compositionally biased region" description="Low complexity" evidence="1">
    <location>
        <begin position="143"/>
        <end position="160"/>
    </location>
</feature>
<keyword evidence="2" id="KW-0472">Membrane</keyword>
<keyword evidence="2" id="KW-0812">Transmembrane</keyword>
<dbReference type="EMBL" id="JADBEB010000001">
    <property type="protein sequence ID" value="MBE1488469.1"/>
    <property type="molecule type" value="Genomic_DNA"/>
</dbReference>
<reference evidence="3" key="1">
    <citation type="submission" date="2020-10" db="EMBL/GenBank/DDBJ databases">
        <title>Sequencing the genomes of 1000 actinobacteria strains.</title>
        <authorList>
            <person name="Klenk H.-P."/>
        </authorList>
    </citation>
    <scope>NUCLEOTIDE SEQUENCE</scope>
    <source>
        <strain evidence="3">DSM 46832</strain>
    </source>
</reference>
<feature type="region of interest" description="Disordered" evidence="1">
    <location>
        <begin position="138"/>
        <end position="186"/>
    </location>
</feature>
<dbReference type="Proteomes" id="UP000649753">
    <property type="component" value="Unassembled WGS sequence"/>
</dbReference>
<feature type="transmembrane region" description="Helical" evidence="2">
    <location>
        <begin position="49"/>
        <end position="71"/>
    </location>
</feature>
<evidence type="ECO:0000256" key="2">
    <source>
        <dbReference type="SAM" id="Phobius"/>
    </source>
</evidence>
<proteinExistence type="predicted"/>
<protein>
    <recommendedName>
        <fullName evidence="5">CU044_5270 family protein</fullName>
    </recommendedName>
</protein>
<sequence>MNRTDPDLVAVRNLPPGLSEPDDEAVARTWRAVVSGHAARQRRSWRPRLVLPVTAAAVVAGLALGAGLVLAPPNGAGPDRPATPPGQADPLAVSYGGPAVVRAALDELIARAATVEPVPVPDGRFIYVRTRTVAVPGAGGPAAGSSGEPGPPVAGTASGTPTGGPGATPGSGNAAPNSPHEPLPIDHQMWLTPRGMIVLDARLNGQDVDPGPTDGQRGSEAMQRLLVEGPSLGLPTPQWLAELPTDPALLRSRLLDDLAGSPDSPDGRLAKALGVLLRSADPVLVPAVRVALYQVLAGLDGLSAARVTVGGREQYVIRHVDGGAVTDLLLDPGTGRAAGRATGRLAGTGGGGSDAAAYPAGLRSQDLWSWAIVPTVGRIG</sequence>
<organism evidence="3 4">
    <name type="scientific">Plantactinospora soyae</name>
    <dbReference type="NCBI Taxonomy" id="1544732"/>
    <lineage>
        <taxon>Bacteria</taxon>
        <taxon>Bacillati</taxon>
        <taxon>Actinomycetota</taxon>
        <taxon>Actinomycetes</taxon>
        <taxon>Micromonosporales</taxon>
        <taxon>Micromonosporaceae</taxon>
        <taxon>Plantactinospora</taxon>
    </lineage>
</organism>
<keyword evidence="2" id="KW-1133">Transmembrane helix</keyword>